<evidence type="ECO:0000313" key="2">
    <source>
        <dbReference type="Proteomes" id="UP000007797"/>
    </source>
</evidence>
<dbReference type="AlphaFoldDB" id="F4Q5A1"/>
<dbReference type="EMBL" id="GL883021">
    <property type="protein sequence ID" value="EGG17160.1"/>
    <property type="molecule type" value="Genomic_DNA"/>
</dbReference>
<dbReference type="Proteomes" id="UP000007797">
    <property type="component" value="Unassembled WGS sequence"/>
</dbReference>
<dbReference type="RefSeq" id="XP_004355644.1">
    <property type="nucleotide sequence ID" value="XM_004355591.1"/>
</dbReference>
<dbReference type="GeneID" id="14869271"/>
<sequence length="276" mass="30174">MRLANRLKSKDDKNFRAEYFLYMPNATFLSNVPIANDNGAFAQEVCSQVGGRKVSYNELDSQMSIPYPSSYEWKYFGYLHDDRTGAAGKYVIVRPFEGALQAVGGTQAVGFICFGFKPAQGFLGIPSINRCYWNANSVSVGPTSILTETFSVKANDNTPAAAICTNLFGAAIATESQIASDFYAGAAICATNIFKSDDGVLKTGYYYNMNNIPQSCAFGFTKESYPGGKFNVLCSGCKPTDNPTSATNTLVQFNTFTGQYSRYENMPLYTPQISSY</sequence>
<name>F4Q5A1_CACFS</name>
<accession>F4Q5A1</accession>
<proteinExistence type="predicted"/>
<dbReference type="KEGG" id="dfa:DFA_08144"/>
<evidence type="ECO:0000313" key="1">
    <source>
        <dbReference type="EMBL" id="EGG17160.1"/>
    </source>
</evidence>
<organism evidence="1 2">
    <name type="scientific">Cavenderia fasciculata</name>
    <name type="common">Slime mold</name>
    <name type="synonym">Dictyostelium fasciculatum</name>
    <dbReference type="NCBI Taxonomy" id="261658"/>
    <lineage>
        <taxon>Eukaryota</taxon>
        <taxon>Amoebozoa</taxon>
        <taxon>Evosea</taxon>
        <taxon>Eumycetozoa</taxon>
        <taxon>Dictyostelia</taxon>
        <taxon>Acytosteliales</taxon>
        <taxon>Cavenderiaceae</taxon>
        <taxon>Cavenderia</taxon>
    </lineage>
</organism>
<gene>
    <name evidence="1" type="ORF">DFA_08144</name>
</gene>
<keyword evidence="2" id="KW-1185">Reference proteome</keyword>
<reference evidence="2" key="1">
    <citation type="journal article" date="2011" name="Genome Res.">
        <title>Phylogeny-wide analysis of social amoeba genomes highlights ancient origins for complex intercellular communication.</title>
        <authorList>
            <person name="Heidel A.J."/>
            <person name="Lawal H.M."/>
            <person name="Felder M."/>
            <person name="Schilde C."/>
            <person name="Helps N.R."/>
            <person name="Tunggal B."/>
            <person name="Rivero F."/>
            <person name="John U."/>
            <person name="Schleicher M."/>
            <person name="Eichinger L."/>
            <person name="Platzer M."/>
            <person name="Noegel A.A."/>
            <person name="Schaap P."/>
            <person name="Gloeckner G."/>
        </authorList>
    </citation>
    <scope>NUCLEOTIDE SEQUENCE [LARGE SCALE GENOMIC DNA]</scope>
    <source>
        <strain evidence="2">SH3</strain>
    </source>
</reference>
<protein>
    <submittedName>
        <fullName evidence="1">Uncharacterized protein</fullName>
    </submittedName>
</protein>